<dbReference type="Proteomes" id="UP000075430">
    <property type="component" value="Unassembled WGS sequence"/>
</dbReference>
<dbReference type="EMBL" id="LSBA01000001">
    <property type="protein sequence ID" value="KXZ23362.1"/>
    <property type="molecule type" value="Genomic_DNA"/>
</dbReference>
<dbReference type="AlphaFoldDB" id="A0A150FCF5"/>
<accession>A0A150FCF5</accession>
<name>A0A150FCF5_9BACI</name>
<organism evidence="2 3">
    <name type="scientific">Bacillus nakamurai</name>
    <dbReference type="NCBI Taxonomy" id="1793963"/>
    <lineage>
        <taxon>Bacteria</taxon>
        <taxon>Bacillati</taxon>
        <taxon>Bacillota</taxon>
        <taxon>Bacilli</taxon>
        <taxon>Bacillales</taxon>
        <taxon>Bacillaceae</taxon>
        <taxon>Bacillus</taxon>
    </lineage>
</organism>
<evidence type="ECO:0000313" key="2">
    <source>
        <dbReference type="EMBL" id="KXZ23362.1"/>
    </source>
</evidence>
<dbReference type="Pfam" id="PF09347">
    <property type="entry name" value="DUF1989"/>
    <property type="match status" value="1"/>
</dbReference>
<evidence type="ECO:0000313" key="3">
    <source>
        <dbReference type="Proteomes" id="UP000075430"/>
    </source>
</evidence>
<dbReference type="PANTHER" id="PTHR31527:SF0">
    <property type="entry name" value="RE64534P"/>
    <property type="match status" value="1"/>
</dbReference>
<dbReference type="STRING" id="1793963.AXI58_00130"/>
<feature type="domain" description="DUF1989" evidence="1">
    <location>
        <begin position="6"/>
        <end position="172"/>
    </location>
</feature>
<dbReference type="InterPro" id="IPR018959">
    <property type="entry name" value="DUF1989"/>
</dbReference>
<gene>
    <name evidence="2" type="ORF">AXI58_00130</name>
</gene>
<keyword evidence="3" id="KW-1185">Reference proteome</keyword>
<dbReference type="OrthoDB" id="9772660at2"/>
<evidence type="ECO:0000259" key="1">
    <source>
        <dbReference type="Pfam" id="PF09347"/>
    </source>
</evidence>
<protein>
    <recommendedName>
        <fullName evidence="1">DUF1989 domain-containing protein</fullName>
    </recommendedName>
</protein>
<proteinExistence type="predicted"/>
<dbReference type="PANTHER" id="PTHR31527">
    <property type="entry name" value="RE64534P"/>
    <property type="match status" value="1"/>
</dbReference>
<comment type="caution">
    <text evidence="2">The sequence shown here is derived from an EMBL/GenBank/DDBJ whole genome shotgun (WGS) entry which is preliminary data.</text>
</comment>
<dbReference type="RefSeq" id="WP_061519972.1">
    <property type="nucleotide sequence ID" value="NZ_JAJJBV010000017.1"/>
</dbReference>
<reference evidence="3" key="1">
    <citation type="submission" date="2016-02" db="EMBL/GenBank/DDBJ databases">
        <authorList>
            <person name="Dunlap C."/>
        </authorList>
    </citation>
    <scope>NUCLEOTIDE SEQUENCE [LARGE SCALE GENOMIC DNA]</scope>
    <source>
        <strain evidence="3">NRRL B-41092</strain>
    </source>
</reference>
<sequence>MTQQFIVPPKKGLGLKVHKGQIIKVVDVEGQQVADFTAYHAKDFYEHLDQGATIDANQSINVKVGDHIYSNLYKPMLTLIEDTVGKHDLLLPACRPDMNRLLYGKHKDELQDTCYDNMSGALEQFGVPRPHMHYPFAIFMNTVLDEKGNLSVETPLSDAGDYVRLRAEMDLVVAFSSCPIEKGKCNGESVTALRVEIS</sequence>